<evidence type="ECO:0000256" key="1">
    <source>
        <dbReference type="SAM" id="SignalP"/>
    </source>
</evidence>
<dbReference type="EMBL" id="CAJFCI010000086">
    <property type="protein sequence ID" value="CAD5110391.1"/>
    <property type="molecule type" value="Genomic_DNA"/>
</dbReference>
<comment type="caution">
    <text evidence="2">The sequence shown here is derived from an EMBL/GenBank/DDBJ whole genome shotgun (WGS) entry which is preliminary data.</text>
</comment>
<gene>
    <name evidence="2" type="ORF">PSEWESI4_04714</name>
</gene>
<evidence type="ECO:0000313" key="3">
    <source>
        <dbReference type="Proteomes" id="UP000583387"/>
    </source>
</evidence>
<feature type="chain" id="PRO_5031344119" description="Fap" evidence="1">
    <location>
        <begin position="29"/>
        <end position="149"/>
    </location>
</feature>
<dbReference type="RefSeq" id="WP_187673698.1">
    <property type="nucleotide sequence ID" value="NZ_CAJFCI010000086.1"/>
</dbReference>
<name>A0A7U7IBU5_9GAMM</name>
<keyword evidence="3" id="KW-1185">Reference proteome</keyword>
<feature type="signal peptide" evidence="1">
    <location>
        <begin position="1"/>
        <end position="28"/>
    </location>
</feature>
<proteinExistence type="predicted"/>
<sequence length="149" mass="15021">MDRYIRTTAFSLIAVAGLSLLPVAPPHAAGDGTIVLNRTVQPRMATRPTMVPDPNPITVNPNISPQVRGLMESTELSDGDFAQVTSGSSLNRHILPGGHIPGLNTGAAQTLPGAGGGAGVGAGGNSISNQVNSAVKQGLAPLQVLTGGR</sequence>
<evidence type="ECO:0000313" key="2">
    <source>
        <dbReference type="EMBL" id="CAD5110391.1"/>
    </source>
</evidence>
<dbReference type="Proteomes" id="UP000583387">
    <property type="component" value="Unassembled WGS sequence"/>
</dbReference>
<dbReference type="AlphaFoldDB" id="A0A7U7IBU5"/>
<protein>
    <recommendedName>
        <fullName evidence="4">Fap</fullName>
    </recommendedName>
</protein>
<evidence type="ECO:0008006" key="4">
    <source>
        <dbReference type="Google" id="ProtNLM"/>
    </source>
</evidence>
<keyword evidence="1" id="KW-0732">Signal</keyword>
<reference evidence="2 3" key="1">
    <citation type="submission" date="2020-08" db="EMBL/GenBank/DDBJ databases">
        <authorList>
            <person name="Criscuolo A."/>
        </authorList>
    </citation>
    <scope>NUCLEOTIDE SEQUENCE [LARGE SCALE GENOMIC DNA]</scope>
    <source>
        <strain evidence="2">CIP111764</strain>
    </source>
</reference>
<accession>A0A7U7IBU5</accession>
<organism evidence="2 3">
    <name type="scientific">Zestomonas carbonaria</name>
    <dbReference type="NCBI Taxonomy" id="2762745"/>
    <lineage>
        <taxon>Bacteria</taxon>
        <taxon>Pseudomonadati</taxon>
        <taxon>Pseudomonadota</taxon>
        <taxon>Gammaproteobacteria</taxon>
        <taxon>Pseudomonadales</taxon>
        <taxon>Pseudomonadaceae</taxon>
        <taxon>Zestomonas</taxon>
    </lineage>
</organism>